<dbReference type="Gene3D" id="3.40.710.10">
    <property type="entry name" value="DD-peptidase/beta-lactamase superfamily"/>
    <property type="match status" value="1"/>
</dbReference>
<dbReference type="RefSeq" id="WP_251778907.1">
    <property type="nucleotide sequence ID" value="NZ_JAMKFE010000007.1"/>
</dbReference>
<evidence type="ECO:0000313" key="3">
    <source>
        <dbReference type="EMBL" id="MCM5680453.1"/>
    </source>
</evidence>
<reference evidence="3" key="1">
    <citation type="submission" date="2022-05" db="EMBL/GenBank/DDBJ databases">
        <title>Schlegelella sp. nov., isolated from mangrove soil.</title>
        <authorList>
            <person name="Liu Y."/>
            <person name="Ge X."/>
            <person name="Liu W."/>
        </authorList>
    </citation>
    <scope>NUCLEOTIDE SEQUENCE</scope>
    <source>
        <strain evidence="3">S2-27</strain>
    </source>
</reference>
<dbReference type="InterPro" id="IPR050789">
    <property type="entry name" value="Diverse_Enzym_Activities"/>
</dbReference>
<evidence type="ECO:0000313" key="4">
    <source>
        <dbReference type="Proteomes" id="UP001165541"/>
    </source>
</evidence>
<keyword evidence="4" id="KW-1185">Reference proteome</keyword>
<dbReference type="PANTHER" id="PTHR43283">
    <property type="entry name" value="BETA-LACTAMASE-RELATED"/>
    <property type="match status" value="1"/>
</dbReference>
<feature type="chain" id="PRO_5047175124" evidence="1">
    <location>
        <begin position="22"/>
        <end position="465"/>
    </location>
</feature>
<protein>
    <submittedName>
        <fullName evidence="3">Beta-lactamase family protein</fullName>
    </submittedName>
</protein>
<name>A0ABT0YNZ1_9BURK</name>
<organism evidence="3 4">
    <name type="scientific">Caldimonas mangrovi</name>
    <dbReference type="NCBI Taxonomy" id="2944811"/>
    <lineage>
        <taxon>Bacteria</taxon>
        <taxon>Pseudomonadati</taxon>
        <taxon>Pseudomonadota</taxon>
        <taxon>Betaproteobacteria</taxon>
        <taxon>Burkholderiales</taxon>
        <taxon>Sphaerotilaceae</taxon>
        <taxon>Caldimonas</taxon>
    </lineage>
</organism>
<dbReference type="Proteomes" id="UP001165541">
    <property type="component" value="Unassembled WGS sequence"/>
</dbReference>
<dbReference type="SUPFAM" id="SSF56601">
    <property type="entry name" value="beta-lactamase/transpeptidase-like"/>
    <property type="match status" value="1"/>
</dbReference>
<feature type="domain" description="Beta-lactamase-related" evidence="2">
    <location>
        <begin position="156"/>
        <end position="430"/>
    </location>
</feature>
<gene>
    <name evidence="3" type="ORF">M8A51_13040</name>
</gene>
<dbReference type="InterPro" id="IPR001466">
    <property type="entry name" value="Beta-lactam-related"/>
</dbReference>
<keyword evidence="1" id="KW-0732">Signal</keyword>
<dbReference type="PANTHER" id="PTHR43283:SF7">
    <property type="entry name" value="BETA-LACTAMASE-RELATED DOMAIN-CONTAINING PROTEIN"/>
    <property type="match status" value="1"/>
</dbReference>
<dbReference type="InterPro" id="IPR012338">
    <property type="entry name" value="Beta-lactam/transpept-like"/>
</dbReference>
<dbReference type="EMBL" id="JAMKFE010000007">
    <property type="protein sequence ID" value="MCM5680453.1"/>
    <property type="molecule type" value="Genomic_DNA"/>
</dbReference>
<dbReference type="PROSITE" id="PS51257">
    <property type="entry name" value="PROKAR_LIPOPROTEIN"/>
    <property type="match status" value="1"/>
</dbReference>
<proteinExistence type="predicted"/>
<evidence type="ECO:0000259" key="2">
    <source>
        <dbReference type="Pfam" id="PF00144"/>
    </source>
</evidence>
<feature type="signal peptide" evidence="1">
    <location>
        <begin position="1"/>
        <end position="21"/>
    </location>
</feature>
<sequence>MHRHLLPSCLALTLLSLAGCAALRPDRALRTATGTVAHDLCSETFVSGLDPDLTFAESIAPRPGLRWIAWGLGYQVDRTQQQVTATFAGGLTSRAVHRGRWGCVLVHGDEPIGRPLGAAAPTAPALLPQIAGPEPVAAADPQLQAALDAAFVDPPGQRRQTKAVVVVHDGRIIAERYAPGYGPETPLLGFSMTKSVVNALVGVLVHGGRLAVDRPAPLPAWRGDARAAVTVEHLMRMNSGLELDETGSGFDPSNQMFYLAPDMAADAQAAGARARPGERWAYSSASTHLLARIVRDAAGGTAESVQRFAATELFGPLGMRHVTLEMDATGTPVGGHYMLATPRDWARFGLLFLNDGVVGSRRLLPPGWAAFSASPTPGTNYGAGWWTPCTPGSHGVCVDTGVPPGAYLALGNLGQRLAVIPSHRLVVLRMGRAHGRGFDVDGFRTLVDAAIGAAGRDAPAVVPGQ</sequence>
<evidence type="ECO:0000256" key="1">
    <source>
        <dbReference type="SAM" id="SignalP"/>
    </source>
</evidence>
<dbReference type="Pfam" id="PF00144">
    <property type="entry name" value="Beta-lactamase"/>
    <property type="match status" value="1"/>
</dbReference>
<comment type="caution">
    <text evidence="3">The sequence shown here is derived from an EMBL/GenBank/DDBJ whole genome shotgun (WGS) entry which is preliminary data.</text>
</comment>
<accession>A0ABT0YNZ1</accession>